<evidence type="ECO:0000313" key="1">
    <source>
        <dbReference type="EMBL" id="RIB13255.1"/>
    </source>
</evidence>
<protein>
    <submittedName>
        <fullName evidence="1">Uncharacterized protein</fullName>
    </submittedName>
</protein>
<dbReference type="EMBL" id="QKWP01000941">
    <property type="protein sequence ID" value="RIB13255.1"/>
    <property type="molecule type" value="Genomic_DNA"/>
</dbReference>
<comment type="caution">
    <text evidence="1">The sequence shown here is derived from an EMBL/GenBank/DDBJ whole genome shotgun (WGS) entry which is preliminary data.</text>
</comment>
<sequence>MTAEFGLSEDEPSKTSNISVHGMQDKLTLNVSKADHINVAKNLIYSLGNFQWQTAIPIPKISNSDIQLSTNSNNDYEKILEQSLKLIDDLFMDYFLNVGAGMWKLQPRSHGLRNWGIIAVITNNKFRIYAID</sequence>
<dbReference type="OrthoDB" id="2392763at2759"/>
<proteinExistence type="predicted"/>
<dbReference type="Proteomes" id="UP000266673">
    <property type="component" value="Unassembled WGS sequence"/>
</dbReference>
<dbReference type="AlphaFoldDB" id="A0A397USZ6"/>
<organism evidence="1 2">
    <name type="scientific">Gigaspora rosea</name>
    <dbReference type="NCBI Taxonomy" id="44941"/>
    <lineage>
        <taxon>Eukaryota</taxon>
        <taxon>Fungi</taxon>
        <taxon>Fungi incertae sedis</taxon>
        <taxon>Mucoromycota</taxon>
        <taxon>Glomeromycotina</taxon>
        <taxon>Glomeromycetes</taxon>
        <taxon>Diversisporales</taxon>
        <taxon>Gigasporaceae</taxon>
        <taxon>Gigaspora</taxon>
    </lineage>
</organism>
<accession>A0A397USZ6</accession>
<gene>
    <name evidence="1" type="ORF">C2G38_2248967</name>
</gene>
<evidence type="ECO:0000313" key="2">
    <source>
        <dbReference type="Proteomes" id="UP000266673"/>
    </source>
</evidence>
<keyword evidence="2" id="KW-1185">Reference proteome</keyword>
<reference evidence="1 2" key="1">
    <citation type="submission" date="2018-06" db="EMBL/GenBank/DDBJ databases">
        <title>Comparative genomics reveals the genomic features of Rhizophagus irregularis, R. cerebriforme, R. diaphanum and Gigaspora rosea, and their symbiotic lifestyle signature.</title>
        <authorList>
            <person name="Morin E."/>
            <person name="San Clemente H."/>
            <person name="Chen E.C.H."/>
            <person name="De La Providencia I."/>
            <person name="Hainaut M."/>
            <person name="Kuo A."/>
            <person name="Kohler A."/>
            <person name="Murat C."/>
            <person name="Tang N."/>
            <person name="Roy S."/>
            <person name="Loubradou J."/>
            <person name="Henrissat B."/>
            <person name="Grigoriev I.V."/>
            <person name="Corradi N."/>
            <person name="Roux C."/>
            <person name="Martin F.M."/>
        </authorList>
    </citation>
    <scope>NUCLEOTIDE SEQUENCE [LARGE SCALE GENOMIC DNA]</scope>
    <source>
        <strain evidence="1 2">DAOM 194757</strain>
    </source>
</reference>
<name>A0A397USZ6_9GLOM</name>